<feature type="region of interest" description="Disordered" evidence="1">
    <location>
        <begin position="1"/>
        <end position="51"/>
    </location>
</feature>
<feature type="compositionally biased region" description="Polar residues" evidence="1">
    <location>
        <begin position="20"/>
        <end position="29"/>
    </location>
</feature>
<proteinExistence type="predicted"/>
<keyword evidence="3" id="KW-1185">Reference proteome</keyword>
<gene>
    <name evidence="2" type="ORF">COLO4_23971</name>
</gene>
<name>A0A1R3IDT4_9ROSI</name>
<dbReference type="Proteomes" id="UP000187203">
    <property type="component" value="Unassembled WGS sequence"/>
</dbReference>
<feature type="compositionally biased region" description="Low complexity" evidence="1">
    <location>
        <begin position="1"/>
        <end position="12"/>
    </location>
</feature>
<sequence>MSSNRPSSSSSSKNKKKGINTPQATQSLRAFNASRIKSEKAEKHESNVDKELNEVASSLNTEELIMVE</sequence>
<accession>A0A1R3IDT4</accession>
<dbReference type="AlphaFoldDB" id="A0A1R3IDT4"/>
<evidence type="ECO:0000256" key="1">
    <source>
        <dbReference type="SAM" id="MobiDB-lite"/>
    </source>
</evidence>
<reference evidence="3" key="1">
    <citation type="submission" date="2013-09" db="EMBL/GenBank/DDBJ databases">
        <title>Corchorus olitorius genome sequencing.</title>
        <authorList>
            <person name="Alam M."/>
            <person name="Haque M.S."/>
            <person name="Islam M.S."/>
            <person name="Emdad E.M."/>
            <person name="Islam M.M."/>
            <person name="Ahmed B."/>
            <person name="Halim A."/>
            <person name="Hossen Q.M.M."/>
            <person name="Hossain M.Z."/>
            <person name="Ahmed R."/>
            <person name="Khan M.M."/>
            <person name="Islam R."/>
            <person name="Rashid M.M."/>
            <person name="Khan S.A."/>
            <person name="Rahman M.S."/>
            <person name="Alam M."/>
            <person name="Yahiya A.S."/>
            <person name="Khan M.S."/>
            <person name="Azam M.S."/>
            <person name="Haque T."/>
            <person name="Lashkar M.Z.H."/>
            <person name="Akhand A.I."/>
            <person name="Morshed G."/>
            <person name="Roy S."/>
            <person name="Uddin K.S."/>
            <person name="Rabeya T."/>
            <person name="Hossain A.S."/>
            <person name="Chowdhury A."/>
            <person name="Snigdha A.R."/>
            <person name="Mortoza M.S."/>
            <person name="Matin S.A."/>
            <person name="Hoque S.M.E."/>
            <person name="Islam M.K."/>
            <person name="Roy D.K."/>
            <person name="Haider R."/>
            <person name="Moosa M.M."/>
            <person name="Elias S.M."/>
            <person name="Hasan A.M."/>
            <person name="Jahan S."/>
            <person name="Shafiuddin M."/>
            <person name="Mahmood N."/>
            <person name="Shommy N.S."/>
        </authorList>
    </citation>
    <scope>NUCLEOTIDE SEQUENCE [LARGE SCALE GENOMIC DNA]</scope>
    <source>
        <strain evidence="3">cv. O-4</strain>
    </source>
</reference>
<evidence type="ECO:0000313" key="2">
    <source>
        <dbReference type="EMBL" id="OMO80720.1"/>
    </source>
</evidence>
<evidence type="ECO:0000313" key="3">
    <source>
        <dbReference type="Proteomes" id="UP000187203"/>
    </source>
</evidence>
<organism evidence="2 3">
    <name type="scientific">Corchorus olitorius</name>
    <dbReference type="NCBI Taxonomy" id="93759"/>
    <lineage>
        <taxon>Eukaryota</taxon>
        <taxon>Viridiplantae</taxon>
        <taxon>Streptophyta</taxon>
        <taxon>Embryophyta</taxon>
        <taxon>Tracheophyta</taxon>
        <taxon>Spermatophyta</taxon>
        <taxon>Magnoliopsida</taxon>
        <taxon>eudicotyledons</taxon>
        <taxon>Gunneridae</taxon>
        <taxon>Pentapetalae</taxon>
        <taxon>rosids</taxon>
        <taxon>malvids</taxon>
        <taxon>Malvales</taxon>
        <taxon>Malvaceae</taxon>
        <taxon>Grewioideae</taxon>
        <taxon>Apeibeae</taxon>
        <taxon>Corchorus</taxon>
    </lineage>
</organism>
<protein>
    <submittedName>
        <fullName evidence="2">Uncharacterized protein</fullName>
    </submittedName>
</protein>
<dbReference type="EMBL" id="AWUE01018388">
    <property type="protein sequence ID" value="OMO80720.1"/>
    <property type="molecule type" value="Genomic_DNA"/>
</dbReference>
<comment type="caution">
    <text evidence="2">The sequence shown here is derived from an EMBL/GenBank/DDBJ whole genome shotgun (WGS) entry which is preliminary data.</text>
</comment>
<feature type="compositionally biased region" description="Basic and acidic residues" evidence="1">
    <location>
        <begin position="36"/>
        <end position="51"/>
    </location>
</feature>